<protein>
    <recommendedName>
        <fullName evidence="4">Flagellar biosynthesis anti-sigma factor FlgM</fullName>
    </recommendedName>
</protein>
<comment type="caution">
    <text evidence="2">The sequence shown here is derived from an EMBL/GenBank/DDBJ whole genome shotgun (WGS) entry which is preliminary data.</text>
</comment>
<feature type="region of interest" description="Disordered" evidence="1">
    <location>
        <begin position="40"/>
        <end position="62"/>
    </location>
</feature>
<evidence type="ECO:0000256" key="1">
    <source>
        <dbReference type="SAM" id="MobiDB-lite"/>
    </source>
</evidence>
<gene>
    <name evidence="2" type="ORF">GCM10009108_13340</name>
</gene>
<proteinExistence type="predicted"/>
<keyword evidence="3" id="KW-1185">Reference proteome</keyword>
<sequence>MSNQRMHQPPSQEAILRAVASSTAIETGQRIADIEAKLRSGDSHLPQVSLAALSRPAQPAQR</sequence>
<reference evidence="2 3" key="1">
    <citation type="journal article" date="2019" name="Int. J. Syst. Evol. Microbiol.">
        <title>The Global Catalogue of Microorganisms (GCM) 10K type strain sequencing project: providing services to taxonomists for standard genome sequencing and annotation.</title>
        <authorList>
            <consortium name="The Broad Institute Genomics Platform"/>
            <consortium name="The Broad Institute Genome Sequencing Center for Infectious Disease"/>
            <person name="Wu L."/>
            <person name="Ma J."/>
        </authorList>
    </citation>
    <scope>NUCLEOTIDE SEQUENCE [LARGE SCALE GENOMIC DNA]</scope>
    <source>
        <strain evidence="2 3">JCM 15515</strain>
    </source>
</reference>
<dbReference type="Proteomes" id="UP001500573">
    <property type="component" value="Unassembled WGS sequence"/>
</dbReference>
<evidence type="ECO:0000313" key="3">
    <source>
        <dbReference type="Proteomes" id="UP001500573"/>
    </source>
</evidence>
<organism evidence="2 3">
    <name type="scientific">Castellaniella ginsengisoli</name>
    <dbReference type="NCBI Taxonomy" id="546114"/>
    <lineage>
        <taxon>Bacteria</taxon>
        <taxon>Pseudomonadati</taxon>
        <taxon>Pseudomonadota</taxon>
        <taxon>Betaproteobacteria</taxon>
        <taxon>Burkholderiales</taxon>
        <taxon>Alcaligenaceae</taxon>
        <taxon>Castellaniella</taxon>
    </lineage>
</organism>
<evidence type="ECO:0000313" key="2">
    <source>
        <dbReference type="EMBL" id="GAA0777550.1"/>
    </source>
</evidence>
<dbReference type="EMBL" id="BAAAEX010000008">
    <property type="protein sequence ID" value="GAA0777550.1"/>
    <property type="molecule type" value="Genomic_DNA"/>
</dbReference>
<accession>A0ABN1KWC6</accession>
<evidence type="ECO:0008006" key="4">
    <source>
        <dbReference type="Google" id="ProtNLM"/>
    </source>
</evidence>
<name>A0ABN1KWC6_9BURK</name>